<sequence>MEHQQTFTLIEGEFLPKESREILFSIYKSKMRFHRMKNFSSQERFGREDESALKRIAQLKETLEAISKVIDSAEKEGKILEIRSQISLHLIDEN</sequence>
<dbReference type="RefSeq" id="WP_196079819.1">
    <property type="nucleotide sequence ID" value="NZ_JADPVI010000002.1"/>
</dbReference>
<protein>
    <submittedName>
        <fullName evidence="1">Uncharacterized protein</fullName>
    </submittedName>
</protein>
<comment type="caution">
    <text evidence="1">The sequence shown here is derived from an EMBL/GenBank/DDBJ whole genome shotgun (WGS) entry which is preliminary data.</text>
</comment>
<accession>A0ABS0FCC5</accession>
<dbReference type="Proteomes" id="UP000660070">
    <property type="component" value="Unassembled WGS sequence"/>
</dbReference>
<name>A0ABS0FCC5_9FLAO</name>
<proteinExistence type="predicted"/>
<keyword evidence="2" id="KW-1185">Reference proteome</keyword>
<organism evidence="1 2">
    <name type="scientific">Kaistella gelatinilytica</name>
    <dbReference type="NCBI Taxonomy" id="2787636"/>
    <lineage>
        <taxon>Bacteria</taxon>
        <taxon>Pseudomonadati</taxon>
        <taxon>Bacteroidota</taxon>
        <taxon>Flavobacteriia</taxon>
        <taxon>Flavobacteriales</taxon>
        <taxon>Weeksellaceae</taxon>
        <taxon>Chryseobacterium group</taxon>
        <taxon>Kaistella</taxon>
    </lineage>
</organism>
<reference evidence="1 2" key="1">
    <citation type="submission" date="2020-11" db="EMBL/GenBank/DDBJ databases">
        <title>Kaistella gelatinilytica sp. nov., a flavobacterium isolated from Antarctic Soil.</title>
        <authorList>
            <person name="Li J."/>
        </authorList>
    </citation>
    <scope>NUCLEOTIDE SEQUENCE [LARGE SCALE GENOMIC DNA]</scope>
    <source>
        <strain evidence="1 2">G5-32</strain>
    </source>
</reference>
<gene>
    <name evidence="1" type="ORF">IV494_08965</name>
</gene>
<evidence type="ECO:0000313" key="1">
    <source>
        <dbReference type="EMBL" id="MBF8457313.1"/>
    </source>
</evidence>
<dbReference type="EMBL" id="JADPVI010000002">
    <property type="protein sequence ID" value="MBF8457313.1"/>
    <property type="molecule type" value="Genomic_DNA"/>
</dbReference>
<evidence type="ECO:0000313" key="2">
    <source>
        <dbReference type="Proteomes" id="UP000660070"/>
    </source>
</evidence>